<evidence type="ECO:0000256" key="2">
    <source>
        <dbReference type="ARBA" id="ARBA00022490"/>
    </source>
</evidence>
<keyword evidence="6" id="KW-0547">Nucleotide-binding</keyword>
<evidence type="ECO:0000256" key="8">
    <source>
        <dbReference type="ARBA" id="ARBA00022801"/>
    </source>
</evidence>
<keyword evidence="5" id="KW-0808">Transferase</keyword>
<dbReference type="InterPro" id="IPR010452">
    <property type="entry name" value="Isocitrate_DH_AceK"/>
</dbReference>
<dbReference type="GO" id="GO:0005524">
    <property type="term" value="F:ATP binding"/>
    <property type="evidence" value="ECO:0007669"/>
    <property type="project" value="UniProtKB-KW"/>
</dbReference>
<evidence type="ECO:0000256" key="1">
    <source>
        <dbReference type="ARBA" id="ARBA00022435"/>
    </source>
</evidence>
<keyword evidence="10" id="KW-0904">Protein phosphatase</keyword>
<evidence type="ECO:0000256" key="9">
    <source>
        <dbReference type="ARBA" id="ARBA00022840"/>
    </source>
</evidence>
<dbReference type="GO" id="GO:0016208">
    <property type="term" value="F:AMP binding"/>
    <property type="evidence" value="ECO:0007669"/>
    <property type="project" value="TreeGrafter"/>
</dbReference>
<dbReference type="GO" id="GO:0004674">
    <property type="term" value="F:protein serine/threonine kinase activity"/>
    <property type="evidence" value="ECO:0007669"/>
    <property type="project" value="UniProtKB-KW"/>
</dbReference>
<sequence>MIEAQDQFNLTNYDYFSLIILIMLNKNLDSIAFVIAKKILGGFDQHYLNMHKASIEAKRCFENMEWEKIENDSKLRMNFYEKQVKRFCKILKNELIKEFNDGKVDSIDETSSLGKFNSKFWKSTKLRYVEQITGHNQPELAETFYNSVFCRLYARRFYNNQYIFTKPCVSLNYIDLDDPVIESYFIEPGQLNKTFTQILKSFSFNCNFKSLKRDASRLEEQFYKQVGRLTNDVFEIQVINTPFIRGKGAYIVGQIVSQIDADQPILIALLNDKENKLYVDTLLTDVTSISVVFDFSRSYFFITTNYPSAIVEFLKDLLPSKTRAVLYSSLGFHKHGKTLLYRHFLKYSNITNEKLSIAPGIKGLVMSVFTFPMFPYVFKVINDHFAPPKIGTKEMVMDKYFFVKNHIRVGRLADTWEFSNVAFPIKDIDKKLLKELKSKIASNIEIEGELLIIKHMYIENKMTPLNLYLETANKEQQYHIVNDYGRAIDELINADIFPGDMLTKNFGVTRQNRVVFYDYDEITRMNKPVFKNIPEPKTHEEEMASEPWYYVAPDDVFPEEFKYFMLPNKYMKDTFNDKYQKLLDPDYWISIQKKINKDGVMDYFPYGLEKRMATIYGD</sequence>
<organism evidence="13">
    <name type="scientific">marine metagenome</name>
    <dbReference type="NCBI Taxonomy" id="408172"/>
    <lineage>
        <taxon>unclassified sequences</taxon>
        <taxon>metagenomes</taxon>
        <taxon>ecological metagenomes</taxon>
    </lineage>
</organism>
<name>A0A381Y4A8_9ZZZZ</name>
<dbReference type="GO" id="GO:0008772">
    <property type="term" value="F:[isocitrate dehydrogenase (NADP+)] kinase activity"/>
    <property type="evidence" value="ECO:0007669"/>
    <property type="project" value="InterPro"/>
</dbReference>
<proteinExistence type="inferred from homology"/>
<keyword evidence="4" id="KW-0816">Tricarboxylic acid cycle</keyword>
<dbReference type="AlphaFoldDB" id="A0A381Y4A8"/>
<dbReference type="GO" id="GO:0006006">
    <property type="term" value="P:glucose metabolic process"/>
    <property type="evidence" value="ECO:0007669"/>
    <property type="project" value="InterPro"/>
</dbReference>
<dbReference type="InterPro" id="IPR046854">
    <property type="entry name" value="AceK_regulatory"/>
</dbReference>
<keyword evidence="9" id="KW-0067">ATP-binding</keyword>
<evidence type="ECO:0000256" key="4">
    <source>
        <dbReference type="ARBA" id="ARBA00022532"/>
    </source>
</evidence>
<evidence type="ECO:0000256" key="5">
    <source>
        <dbReference type="ARBA" id="ARBA00022679"/>
    </source>
</evidence>
<dbReference type="PANTHER" id="PTHR39559:SF1">
    <property type="entry name" value="ISOCITRATE DEHYDROGENASE KINASE_PHOSPHATASE"/>
    <property type="match status" value="1"/>
</dbReference>
<dbReference type="Pfam" id="PF20423">
    <property type="entry name" value="AceK_regulatory"/>
    <property type="match status" value="1"/>
</dbReference>
<gene>
    <name evidence="13" type="ORF">METZ01_LOCUS124345</name>
</gene>
<feature type="domain" description="Isocitrate dehydrogenase kinase/phosphatase (AceK) regulatory" evidence="12">
    <location>
        <begin position="36"/>
        <end position="349"/>
    </location>
</feature>
<dbReference type="NCBIfam" id="NF002804">
    <property type="entry name" value="PRK02946.1"/>
    <property type="match status" value="1"/>
</dbReference>
<evidence type="ECO:0000259" key="12">
    <source>
        <dbReference type="Pfam" id="PF20423"/>
    </source>
</evidence>
<evidence type="ECO:0000259" key="11">
    <source>
        <dbReference type="Pfam" id="PF06315"/>
    </source>
</evidence>
<evidence type="ECO:0000313" key="13">
    <source>
        <dbReference type="EMBL" id="SVA71491.1"/>
    </source>
</evidence>
<dbReference type="GO" id="GO:0006099">
    <property type="term" value="P:tricarboxylic acid cycle"/>
    <property type="evidence" value="ECO:0007669"/>
    <property type="project" value="UniProtKB-KW"/>
</dbReference>
<evidence type="ECO:0000256" key="10">
    <source>
        <dbReference type="ARBA" id="ARBA00022912"/>
    </source>
</evidence>
<dbReference type="HAMAP" id="MF_00747">
    <property type="entry name" value="AceK"/>
    <property type="match status" value="1"/>
</dbReference>
<dbReference type="EMBL" id="UINC01017291">
    <property type="protein sequence ID" value="SVA71491.1"/>
    <property type="molecule type" value="Genomic_DNA"/>
</dbReference>
<dbReference type="Pfam" id="PF06315">
    <property type="entry name" value="AceK_kinase"/>
    <property type="match status" value="1"/>
</dbReference>
<reference evidence="13" key="1">
    <citation type="submission" date="2018-05" db="EMBL/GenBank/DDBJ databases">
        <authorList>
            <person name="Lanie J.A."/>
            <person name="Ng W.-L."/>
            <person name="Kazmierczak K.M."/>
            <person name="Andrzejewski T.M."/>
            <person name="Davidsen T.M."/>
            <person name="Wayne K.J."/>
            <person name="Tettelin H."/>
            <person name="Glass J.I."/>
            <person name="Rusch D."/>
            <person name="Podicherti R."/>
            <person name="Tsui H.-C.T."/>
            <person name="Winkler M.E."/>
        </authorList>
    </citation>
    <scope>NUCLEOTIDE SEQUENCE</scope>
</reference>
<dbReference type="GO" id="GO:0006097">
    <property type="term" value="P:glyoxylate cycle"/>
    <property type="evidence" value="ECO:0007669"/>
    <property type="project" value="UniProtKB-KW"/>
</dbReference>
<evidence type="ECO:0000256" key="6">
    <source>
        <dbReference type="ARBA" id="ARBA00022741"/>
    </source>
</evidence>
<dbReference type="GO" id="GO:0005737">
    <property type="term" value="C:cytoplasm"/>
    <property type="evidence" value="ECO:0007669"/>
    <property type="project" value="InterPro"/>
</dbReference>
<feature type="domain" description="Isocitrate dehydrogenase kinase/phosphatase (AceK) kinase" evidence="11">
    <location>
        <begin position="353"/>
        <end position="606"/>
    </location>
</feature>
<keyword evidence="7" id="KW-0418">Kinase</keyword>
<protein>
    <submittedName>
        <fullName evidence="13">Uncharacterized protein</fullName>
    </submittedName>
</protein>
<keyword evidence="3" id="KW-0723">Serine/threonine-protein kinase</keyword>
<dbReference type="PIRSF" id="PIRSF000719">
    <property type="entry name" value="AceK"/>
    <property type="match status" value="1"/>
</dbReference>
<dbReference type="GO" id="GO:0004721">
    <property type="term" value="F:phosphoprotein phosphatase activity"/>
    <property type="evidence" value="ECO:0007669"/>
    <property type="project" value="UniProtKB-KW"/>
</dbReference>
<accession>A0A381Y4A8</accession>
<keyword evidence="8" id="KW-0378">Hydrolase</keyword>
<dbReference type="InterPro" id="IPR046855">
    <property type="entry name" value="AceK_kinase"/>
</dbReference>
<evidence type="ECO:0000256" key="3">
    <source>
        <dbReference type="ARBA" id="ARBA00022527"/>
    </source>
</evidence>
<keyword evidence="1" id="KW-0329">Glyoxylate bypass</keyword>
<evidence type="ECO:0000256" key="7">
    <source>
        <dbReference type="ARBA" id="ARBA00022777"/>
    </source>
</evidence>
<keyword evidence="2" id="KW-0963">Cytoplasm</keyword>
<dbReference type="PANTHER" id="PTHR39559">
    <property type="match status" value="1"/>
</dbReference>